<dbReference type="InterPro" id="IPR011250">
    <property type="entry name" value="OMP/PagP_B-barrel"/>
</dbReference>
<feature type="signal peptide" evidence="2">
    <location>
        <begin position="1"/>
        <end position="31"/>
    </location>
</feature>
<accession>A0A8T9T2H7</accession>
<dbReference type="Proteomes" id="UP000829925">
    <property type="component" value="Chromosome"/>
</dbReference>
<evidence type="ECO:0000256" key="2">
    <source>
        <dbReference type="SAM" id="SignalP"/>
    </source>
</evidence>
<feature type="domain" description="Outer membrane protein beta-barrel" evidence="3">
    <location>
        <begin position="18"/>
        <end position="191"/>
    </location>
</feature>
<keyword evidence="5" id="KW-1185">Reference proteome</keyword>
<dbReference type="RefSeq" id="WP_245095264.1">
    <property type="nucleotide sequence ID" value="NZ_CP095053.1"/>
</dbReference>
<evidence type="ECO:0000313" key="5">
    <source>
        <dbReference type="Proteomes" id="UP000829925"/>
    </source>
</evidence>
<name>A0A8T9T2H7_9BACT</name>
<proteinExistence type="predicted"/>
<gene>
    <name evidence="4" type="ORF">MUN82_04275</name>
</gene>
<dbReference type="Gene3D" id="2.40.160.20">
    <property type="match status" value="1"/>
</dbReference>
<evidence type="ECO:0000256" key="1">
    <source>
        <dbReference type="ARBA" id="ARBA00022729"/>
    </source>
</evidence>
<organism evidence="4 5">
    <name type="scientific">Hymenobacter aerilatus</name>
    <dbReference type="NCBI Taxonomy" id="2932251"/>
    <lineage>
        <taxon>Bacteria</taxon>
        <taxon>Pseudomonadati</taxon>
        <taxon>Bacteroidota</taxon>
        <taxon>Cytophagia</taxon>
        <taxon>Cytophagales</taxon>
        <taxon>Hymenobacteraceae</taxon>
        <taxon>Hymenobacter</taxon>
    </lineage>
</organism>
<feature type="chain" id="PRO_5035837165" evidence="2">
    <location>
        <begin position="32"/>
        <end position="224"/>
    </location>
</feature>
<protein>
    <submittedName>
        <fullName evidence="4">Porin family protein</fullName>
    </submittedName>
</protein>
<evidence type="ECO:0000313" key="4">
    <source>
        <dbReference type="EMBL" id="UOR06316.1"/>
    </source>
</evidence>
<dbReference type="KEGG" id="haei:MUN82_04275"/>
<evidence type="ECO:0000259" key="3">
    <source>
        <dbReference type="Pfam" id="PF13505"/>
    </source>
</evidence>
<sequence length="224" mass="24201">MKVQFVVRHRHGMALLSALLLSGAGASAQQAAPTLASAHSWYVGAQAGPSLQVYNTDKFNGTGMATAAIGVHGGYELQPRLMLQVGLAYGRGATPVEQLSGSGPFSNYPATNYIRSAWTVPAQLRWSFAKTPHRFQVQGLVGFSLCFFSQRYTAFRYEAGPKQTEDARDTNGYLNFGLGSNFRLTSRLHLATDLLTSANLQRPINSLYPIAPGVSAALGLNYRL</sequence>
<dbReference type="InterPro" id="IPR027385">
    <property type="entry name" value="Beta-barrel_OMP"/>
</dbReference>
<dbReference type="Pfam" id="PF13505">
    <property type="entry name" value="OMP_b-brl"/>
    <property type="match status" value="1"/>
</dbReference>
<reference evidence="4 5" key="1">
    <citation type="submission" date="2022-04" db="EMBL/GenBank/DDBJ databases">
        <title>Hymenobacter sp. isolated from the air.</title>
        <authorList>
            <person name="Won M."/>
            <person name="Lee C.-M."/>
            <person name="Woen H.-Y."/>
            <person name="Kwon S.-W."/>
        </authorList>
    </citation>
    <scope>NUCLEOTIDE SEQUENCE [LARGE SCALE GENOMIC DNA]</scope>
    <source>
        <strain evidence="5">5413 J-13</strain>
    </source>
</reference>
<dbReference type="AlphaFoldDB" id="A0A8T9T2H7"/>
<keyword evidence="1 2" id="KW-0732">Signal</keyword>
<dbReference type="SUPFAM" id="SSF56925">
    <property type="entry name" value="OMPA-like"/>
    <property type="match status" value="1"/>
</dbReference>
<dbReference type="EMBL" id="CP095053">
    <property type="protein sequence ID" value="UOR06316.1"/>
    <property type="molecule type" value="Genomic_DNA"/>
</dbReference>